<feature type="compositionally biased region" description="Polar residues" evidence="9">
    <location>
        <begin position="28"/>
        <end position="39"/>
    </location>
</feature>
<dbReference type="InterPro" id="IPR028591">
    <property type="entry name" value="DIS3L2"/>
</dbReference>
<feature type="compositionally biased region" description="Basic residues" evidence="9">
    <location>
        <begin position="131"/>
        <end position="143"/>
    </location>
</feature>
<gene>
    <name evidence="11" type="ORF">MAM1_0080c04498</name>
</gene>
<sequence>MREGEGNAQINEPVNVTEKNLNEHQEVQADNTLSKSGNVPRTRRNGSKKKAKPATTENDAKENGQQAETETLKEKPKKKKARKPKKKANHEDDKENVVPYEDGSESAHTSKSADTADPKHSETCNENAPKNSKKANGKKKKAPATREPLSEVANQELQQGEYSIDYQSLHDALRNPFTLDDKRGPIYFAPLTNKTKHHHEKAAPKFSYSTSAIGDASRNSNKSSPSAKKIYAPDRHAEIPPPAFMTTEKLGKKKKAAKTAKNEKSAIVKSKETKTNVSKKSTSATNNEEDASSTVLETKKPVEKTKSNDGKKDKSITTLGAPVKPVVFVKEEKKKTTIISAKKTSQVTQDERKRENKEIKKGMKHHDQEDYCHPNDIIHNAKTSRVRFDRYLNPKICQEKVEKGLLYKGVLRINKRSRSDAYVTCDNLDSDIFINGQHDRNRALDGDTVVVELLDLESVWAKKKESMVQKREQRHSTAAERPPQDEGQDDKGKPKYVGKVVAITATNKNQVCSGILSIHRNAPPPVKISTQGNEGDANTPEGNEEEDSNGTTSSSDNNKHIRLVWFKPTDTRKPMIAIQLKHAPADILKNEEKYKKLLMVAKITRWPIDSMNPFGTVLRELGHIGNIVAETQAVLQDNGIVEQPFGQKALKGLPETPWSISQSEIDKRRDLRDTRIFTIDPATAKDLDDAVHVIKLAEDEFEIGVHIADVSHFVHQHTALDHEAFDRGTSTYLCDRVIPMLPALLCEQLCSLNPGVERLAFSVIWKMDGAGNIKDTWFGKSVIKSCAKLAYEDAQNVIEDHGLPKTASVKSFSVSEVEQDIKYLFAISKQMRERRFSNGALSINSIRLSFKLNDLGEPCGVSIYEQKDANRLIEEFMLRANMSVAEKIAKHYPNEALLRQHSPPHERTLNEFIKIAENLGYSFDASTAGSMQKSFSAIESEDAKAVLRLLAVKPMQRAKYFCTGTCDVIKYRHYALNVPLYTHFTSPIRRFADIIVHRQLEAAINNKESCGYQKKSVTTAATHCNERKEGAKNSQDMNIQLYLAHYLHMLETQQKKPVICAAIVTQVLKDCFEILVPEYGLEKRVHMDALPIEKFVYDPHKTALAAYWKEGVESNREWDHNRKLDENYVEPSGTQLFYGTISDDEEENDHSVASKLAYKIPKELLSDNLVDETTKMQRFESFSKLTVRIQVNVERSPPIINIYPVNPFM</sequence>
<comment type="similarity">
    <text evidence="8">Belongs to the RNR ribonuclease family. DIS3L2 subfamily.</text>
</comment>
<dbReference type="Gene3D" id="2.40.50.700">
    <property type="match status" value="1"/>
</dbReference>
<dbReference type="PROSITE" id="PS01175">
    <property type="entry name" value="RIBONUCLEASE_II"/>
    <property type="match status" value="1"/>
</dbReference>
<evidence type="ECO:0000256" key="3">
    <source>
        <dbReference type="ARBA" id="ARBA00022723"/>
    </source>
</evidence>
<dbReference type="InterPro" id="IPR022966">
    <property type="entry name" value="RNase_II/R_CS"/>
</dbReference>
<keyword evidence="3 8" id="KW-0479">Metal-binding</keyword>
<keyword evidence="4 8" id="KW-0378">Hydrolase</keyword>
<feature type="compositionally biased region" description="Basic and acidic residues" evidence="9">
    <location>
        <begin position="114"/>
        <end position="123"/>
    </location>
</feature>
<feature type="region of interest" description="Disordered" evidence="9">
    <location>
        <begin position="464"/>
        <end position="495"/>
    </location>
</feature>
<feature type="region of interest" description="Disordered" evidence="9">
    <location>
        <begin position="191"/>
        <end position="317"/>
    </location>
</feature>
<dbReference type="OrthoDB" id="372421at2759"/>
<accession>A0A0C9LUH4</accession>
<proteinExistence type="inferred from homology"/>
<dbReference type="InterPro" id="IPR012340">
    <property type="entry name" value="NA-bd_OB-fold"/>
</dbReference>
<feature type="compositionally biased region" description="Polar residues" evidence="9">
    <location>
        <begin position="8"/>
        <end position="19"/>
    </location>
</feature>
<dbReference type="InterPro" id="IPR033771">
    <property type="entry name" value="Rrp44_CSD1"/>
</dbReference>
<evidence type="ECO:0000256" key="5">
    <source>
        <dbReference type="ARBA" id="ARBA00022839"/>
    </source>
</evidence>
<evidence type="ECO:0000256" key="2">
    <source>
        <dbReference type="ARBA" id="ARBA00022722"/>
    </source>
</evidence>
<comment type="cofactor">
    <cofactor evidence="8">
        <name>Mg(2+)</name>
        <dbReference type="ChEBI" id="CHEBI:18420"/>
    </cofactor>
    <cofactor evidence="8">
        <name>Mn(2+)</name>
        <dbReference type="ChEBI" id="CHEBI:29035"/>
    </cofactor>
</comment>
<evidence type="ECO:0000256" key="7">
    <source>
        <dbReference type="ARBA" id="ARBA00022884"/>
    </source>
</evidence>
<dbReference type="PANTHER" id="PTHR23355:SF9">
    <property type="entry name" value="DIS3-LIKE EXONUCLEASE 2"/>
    <property type="match status" value="1"/>
</dbReference>
<feature type="compositionally biased region" description="Basic and acidic residues" evidence="9">
    <location>
        <begin position="297"/>
        <end position="315"/>
    </location>
</feature>
<keyword evidence="12" id="KW-1185">Reference proteome</keyword>
<dbReference type="EC" id="3.1.13.-" evidence="8"/>
<feature type="compositionally biased region" description="Basic residues" evidence="9">
    <location>
        <begin position="41"/>
        <end position="52"/>
    </location>
</feature>
<feature type="compositionally biased region" description="Basic and acidic residues" evidence="9">
    <location>
        <begin position="464"/>
        <end position="493"/>
    </location>
</feature>
<dbReference type="SMART" id="SM00955">
    <property type="entry name" value="RNB"/>
    <property type="match status" value="1"/>
</dbReference>
<dbReference type="FunFam" id="2.40.50.700:FF:000002">
    <property type="entry name" value="Cell wall biogenesis protein"/>
    <property type="match status" value="1"/>
</dbReference>
<dbReference type="Pfam" id="PF00773">
    <property type="entry name" value="RNB"/>
    <property type="match status" value="1"/>
</dbReference>
<comment type="subcellular location">
    <subcellularLocation>
        <location evidence="8">Cytoplasm</location>
    </subcellularLocation>
    <subcellularLocation>
        <location evidence="8">Cytoplasm</location>
        <location evidence="8">P-body</location>
    </subcellularLocation>
</comment>
<comment type="function">
    <text evidence="8">3'-5'-exoribonuclease that specifically recognizes RNAs polyuridylated at their 3' end and mediates their degradation. Component of an exosome-independent RNA degradation pathway that mediates degradation of cytoplasmic mRNAs that have been deadenylated and subsequently uridylated at their 3'.</text>
</comment>
<evidence type="ECO:0000256" key="9">
    <source>
        <dbReference type="SAM" id="MobiDB-lite"/>
    </source>
</evidence>
<dbReference type="AlphaFoldDB" id="A0A0C9LUH4"/>
<evidence type="ECO:0000313" key="11">
    <source>
        <dbReference type="EMBL" id="GAN05030.1"/>
    </source>
</evidence>
<name>A0A0C9LUH4_9FUNG</name>
<keyword evidence="2 8" id="KW-0540">Nuclease</keyword>
<dbReference type="STRING" id="91626.A0A0C9LUH4"/>
<evidence type="ECO:0000256" key="6">
    <source>
        <dbReference type="ARBA" id="ARBA00022842"/>
    </source>
</evidence>
<dbReference type="GO" id="GO:1990074">
    <property type="term" value="P:polyuridylation-dependent mRNA catabolic process"/>
    <property type="evidence" value="ECO:0007669"/>
    <property type="project" value="UniProtKB-UniRule"/>
</dbReference>
<dbReference type="GO" id="GO:0003723">
    <property type="term" value="F:RNA binding"/>
    <property type="evidence" value="ECO:0007669"/>
    <property type="project" value="UniProtKB-KW"/>
</dbReference>
<evidence type="ECO:0000256" key="4">
    <source>
        <dbReference type="ARBA" id="ARBA00022801"/>
    </source>
</evidence>
<dbReference type="EMBL" id="DF836369">
    <property type="protein sequence ID" value="GAN05030.1"/>
    <property type="molecule type" value="Genomic_DNA"/>
</dbReference>
<dbReference type="PANTHER" id="PTHR23355">
    <property type="entry name" value="RIBONUCLEASE"/>
    <property type="match status" value="1"/>
</dbReference>
<dbReference type="InterPro" id="IPR041505">
    <property type="entry name" value="Dis3_CSD2"/>
</dbReference>
<feature type="compositionally biased region" description="Basic residues" evidence="9">
    <location>
        <begin position="75"/>
        <end position="88"/>
    </location>
</feature>
<dbReference type="Pfam" id="PF17849">
    <property type="entry name" value="OB_Dis3"/>
    <property type="match status" value="1"/>
</dbReference>
<dbReference type="Pfam" id="PF17877">
    <property type="entry name" value="Dis3l2_C_term"/>
    <property type="match status" value="1"/>
</dbReference>
<feature type="domain" description="RNB" evidence="10">
    <location>
        <begin position="668"/>
        <end position="1006"/>
    </location>
</feature>
<dbReference type="SUPFAM" id="SSF50249">
    <property type="entry name" value="Nucleic acid-binding proteins"/>
    <property type="match status" value="2"/>
</dbReference>
<evidence type="ECO:0000259" key="10">
    <source>
        <dbReference type="SMART" id="SM00955"/>
    </source>
</evidence>
<dbReference type="HAMAP" id="MF_03045">
    <property type="entry name" value="DIS3L2"/>
    <property type="match status" value="1"/>
</dbReference>
<feature type="region of interest" description="Disordered" evidence="9">
    <location>
        <begin position="520"/>
        <end position="557"/>
    </location>
</feature>
<evidence type="ECO:0000256" key="1">
    <source>
        <dbReference type="ARBA" id="ARBA00022490"/>
    </source>
</evidence>
<evidence type="ECO:0000256" key="8">
    <source>
        <dbReference type="HAMAP-Rule" id="MF_03045"/>
    </source>
</evidence>
<feature type="binding site" evidence="8">
    <location>
        <position position="689"/>
    </location>
    <ligand>
        <name>Mg(2+)</name>
        <dbReference type="ChEBI" id="CHEBI:18420"/>
    </ligand>
</feature>
<reference evidence="11" key="1">
    <citation type="submission" date="2014-09" db="EMBL/GenBank/DDBJ databases">
        <title>Draft genome sequence of an oleaginous Mucoromycotina fungus Mucor ambiguus NBRC6742.</title>
        <authorList>
            <person name="Takeda I."/>
            <person name="Yamane N."/>
            <person name="Morita T."/>
            <person name="Tamano K."/>
            <person name="Machida M."/>
            <person name="Baker S."/>
            <person name="Koike H."/>
        </authorList>
    </citation>
    <scope>NUCLEOTIDE SEQUENCE</scope>
    <source>
        <strain evidence="11">NBRC 6742</strain>
    </source>
</reference>
<dbReference type="Gene3D" id="2.40.50.140">
    <property type="entry name" value="Nucleic acid-binding proteins"/>
    <property type="match status" value="1"/>
</dbReference>
<dbReference type="GO" id="GO:0046872">
    <property type="term" value="F:metal ion binding"/>
    <property type="evidence" value="ECO:0007669"/>
    <property type="project" value="UniProtKB-KW"/>
</dbReference>
<keyword evidence="1 8" id="KW-0963">Cytoplasm</keyword>
<feature type="compositionally biased region" description="Polar residues" evidence="9">
    <location>
        <begin position="207"/>
        <end position="226"/>
    </location>
</feature>
<organism evidence="11">
    <name type="scientific">Mucor ambiguus</name>
    <dbReference type="NCBI Taxonomy" id="91626"/>
    <lineage>
        <taxon>Eukaryota</taxon>
        <taxon>Fungi</taxon>
        <taxon>Fungi incertae sedis</taxon>
        <taxon>Mucoromycota</taxon>
        <taxon>Mucoromycotina</taxon>
        <taxon>Mucoromycetes</taxon>
        <taxon>Mucorales</taxon>
        <taxon>Mucorineae</taxon>
        <taxon>Mucoraceae</taxon>
        <taxon>Mucor</taxon>
    </lineage>
</organism>
<dbReference type="GO" id="GO:0000932">
    <property type="term" value="C:P-body"/>
    <property type="evidence" value="ECO:0007669"/>
    <property type="project" value="UniProtKB-SubCell"/>
</dbReference>
<protein>
    <recommendedName>
        <fullName evidence="8">DIS3-like exonuclease 2</fullName>
        <ecNumber evidence="8">3.1.13.-</ecNumber>
    </recommendedName>
</protein>
<dbReference type="Pfam" id="PF17216">
    <property type="entry name" value="Rrp44_CSD1"/>
    <property type="match status" value="1"/>
</dbReference>
<feature type="binding site" evidence="8">
    <location>
        <position position="680"/>
    </location>
    <ligand>
        <name>Mg(2+)</name>
        <dbReference type="ChEBI" id="CHEBI:18420"/>
    </ligand>
</feature>
<feature type="compositionally biased region" description="Basic and acidic residues" evidence="9">
    <location>
        <begin position="260"/>
        <end position="274"/>
    </location>
</feature>
<dbReference type="InterPro" id="IPR041093">
    <property type="entry name" value="Dis3l2-like_C"/>
</dbReference>
<dbReference type="GO" id="GO:0000956">
    <property type="term" value="P:nuclear-transcribed mRNA catabolic process"/>
    <property type="evidence" value="ECO:0007669"/>
    <property type="project" value="UniProtKB-UniRule"/>
</dbReference>
<keyword evidence="7 8" id="KW-0694">RNA-binding</keyword>
<dbReference type="Gene3D" id="2.40.50.690">
    <property type="match status" value="1"/>
</dbReference>
<dbReference type="GO" id="GO:0000175">
    <property type="term" value="F:3'-5'-RNA exonuclease activity"/>
    <property type="evidence" value="ECO:0007669"/>
    <property type="project" value="UniProtKB-UniRule"/>
</dbReference>
<feature type="region of interest" description="Disordered" evidence="9">
    <location>
        <begin position="1"/>
        <end position="153"/>
    </location>
</feature>
<feature type="compositionally biased region" description="Polar residues" evidence="9">
    <location>
        <begin position="275"/>
        <end position="296"/>
    </location>
</feature>
<keyword evidence="6 8" id="KW-0460">Magnesium</keyword>
<keyword evidence="8" id="KW-0464">Manganese</keyword>
<evidence type="ECO:0000313" key="12">
    <source>
        <dbReference type="Proteomes" id="UP000053815"/>
    </source>
</evidence>
<dbReference type="InterPro" id="IPR001900">
    <property type="entry name" value="RNase_II/R"/>
</dbReference>
<dbReference type="InterPro" id="IPR050180">
    <property type="entry name" value="RNR_Ribonuclease"/>
</dbReference>
<feature type="site" description="Important for catalytic activity" evidence="8">
    <location>
        <position position="688"/>
    </location>
</feature>
<keyword evidence="5 8" id="KW-0269">Exonuclease</keyword>
<dbReference type="Proteomes" id="UP000053815">
    <property type="component" value="Unassembled WGS sequence"/>
</dbReference>